<accession>A0A1T3NT07</accession>
<evidence type="ECO:0000256" key="1">
    <source>
        <dbReference type="SAM" id="MobiDB-lite"/>
    </source>
</evidence>
<dbReference type="EMBL" id="MWQN01000001">
    <property type="protein sequence ID" value="OPC79926.1"/>
    <property type="molecule type" value="Genomic_DNA"/>
</dbReference>
<comment type="caution">
    <text evidence="2">The sequence shown here is derived from an EMBL/GenBank/DDBJ whole genome shotgun (WGS) entry which is preliminary data.</text>
</comment>
<protein>
    <submittedName>
        <fullName evidence="2">Uncharacterized protein</fullName>
    </submittedName>
</protein>
<organism evidence="2 3">
    <name type="scientific">Embleya scabrispora</name>
    <dbReference type="NCBI Taxonomy" id="159449"/>
    <lineage>
        <taxon>Bacteria</taxon>
        <taxon>Bacillati</taxon>
        <taxon>Actinomycetota</taxon>
        <taxon>Actinomycetes</taxon>
        <taxon>Kitasatosporales</taxon>
        <taxon>Streptomycetaceae</taxon>
        <taxon>Embleya</taxon>
    </lineage>
</organism>
<sequence>MKDTTVSTDKPEPASSDAPTLEPLRAAAAERDRLRAIPRHATPTVAEQLAHRRRLRAARYAVHAEVMAAYTAGVDIETIARAAGLSPKYTRTVLRQEGATGLPSRPAGPRPYAAQPPPPQHAAALAAITAEVRRSDRQSGPLGDATRAAVVEAARVGVPRIAIADAAGVTPQTIRVVLRAAGTPMRRDAQPSPAEVGAMRDALLDAVHAGAADGEAAERRAYRRLVEADDQAPDL</sequence>
<feature type="compositionally biased region" description="Pro residues" evidence="1">
    <location>
        <begin position="106"/>
        <end position="119"/>
    </location>
</feature>
<feature type="region of interest" description="Disordered" evidence="1">
    <location>
        <begin position="96"/>
        <end position="119"/>
    </location>
</feature>
<dbReference type="AlphaFoldDB" id="A0A1T3NT07"/>
<reference evidence="2 3" key="1">
    <citation type="submission" date="2017-03" db="EMBL/GenBank/DDBJ databases">
        <title>Draft genome sequence of Streptomyces scabrisporus NF3, endophyte isolated from Amphipterygium adstringens.</title>
        <authorList>
            <person name="Vazquez M."/>
            <person name="Ceapa C.D."/>
            <person name="Rodriguez Luna D."/>
            <person name="Sanchez Esquivel S."/>
        </authorList>
    </citation>
    <scope>NUCLEOTIDE SEQUENCE [LARGE SCALE GENOMIC DNA]</scope>
    <source>
        <strain evidence="2 3">NF3</strain>
    </source>
</reference>
<name>A0A1T3NT07_9ACTN</name>
<evidence type="ECO:0000313" key="3">
    <source>
        <dbReference type="Proteomes" id="UP000190037"/>
    </source>
</evidence>
<feature type="compositionally biased region" description="Low complexity" evidence="1">
    <location>
        <begin position="18"/>
        <end position="27"/>
    </location>
</feature>
<evidence type="ECO:0000313" key="2">
    <source>
        <dbReference type="EMBL" id="OPC79926.1"/>
    </source>
</evidence>
<dbReference type="STRING" id="159449.B4N89_02280"/>
<feature type="region of interest" description="Disordered" evidence="1">
    <location>
        <begin position="1"/>
        <end position="39"/>
    </location>
</feature>
<gene>
    <name evidence="2" type="ORF">B4N89_02280</name>
</gene>
<proteinExistence type="predicted"/>
<keyword evidence="3" id="KW-1185">Reference proteome</keyword>
<dbReference type="Proteomes" id="UP000190037">
    <property type="component" value="Unassembled WGS sequence"/>
</dbReference>